<organism evidence="2 3">
    <name type="scientific">Geodia barretti</name>
    <name type="common">Barrett's horny sponge</name>
    <dbReference type="NCBI Taxonomy" id="519541"/>
    <lineage>
        <taxon>Eukaryota</taxon>
        <taxon>Metazoa</taxon>
        <taxon>Porifera</taxon>
        <taxon>Demospongiae</taxon>
        <taxon>Heteroscleromorpha</taxon>
        <taxon>Tetractinellida</taxon>
        <taxon>Astrophorina</taxon>
        <taxon>Geodiidae</taxon>
        <taxon>Geodia</taxon>
    </lineage>
</organism>
<gene>
    <name evidence="2" type="ORF">GBAR_LOCUS2471</name>
</gene>
<dbReference type="PANTHER" id="PTHR43689">
    <property type="entry name" value="HYDROLASE"/>
    <property type="match status" value="1"/>
</dbReference>
<reference evidence="2" key="1">
    <citation type="submission" date="2023-03" db="EMBL/GenBank/DDBJ databases">
        <authorList>
            <person name="Steffen K."/>
            <person name="Cardenas P."/>
        </authorList>
    </citation>
    <scope>NUCLEOTIDE SEQUENCE</scope>
</reference>
<sequence length="259" mass="28502">MANFTEETISVAGGNLQVYKGGSGDPLLVLHGAGGNAGPRRYAHALAEKFTVYLPSHPGYGKSDRPGWVENMQDLACFYTWYQEQEGLENVRAIGFSMGGWLAAEMLSMTGHAFSKVMLVGAAGIKPVDGEITDIFIINPQQIRDLVYHDPSQVPEWDEMFGSDPTPEQTDQAEGDREMAIRLTWKPYMYNPRLPAKLARVSIPTHIVWGENDNLVPVECADLYQQALAGSQVTVISNCGHSPQIEKPDDFVQTALAFL</sequence>
<dbReference type="PANTHER" id="PTHR43689:SF8">
    <property type="entry name" value="ALPHA_BETA-HYDROLASES SUPERFAMILY PROTEIN"/>
    <property type="match status" value="1"/>
</dbReference>
<accession>A0AA35R1C2</accession>
<feature type="domain" description="AB hydrolase-1" evidence="1">
    <location>
        <begin position="26"/>
        <end position="248"/>
    </location>
</feature>
<evidence type="ECO:0000313" key="3">
    <source>
        <dbReference type="Proteomes" id="UP001174909"/>
    </source>
</evidence>
<proteinExistence type="predicted"/>
<dbReference type="InterPro" id="IPR000073">
    <property type="entry name" value="AB_hydrolase_1"/>
</dbReference>
<protein>
    <submittedName>
        <fullName evidence="2">Uncharacterized protein Mb2734</fullName>
    </submittedName>
</protein>
<comment type="caution">
    <text evidence="2">The sequence shown here is derived from an EMBL/GenBank/DDBJ whole genome shotgun (WGS) entry which is preliminary data.</text>
</comment>
<dbReference type="InterPro" id="IPR029058">
    <property type="entry name" value="AB_hydrolase_fold"/>
</dbReference>
<dbReference type="Pfam" id="PF00561">
    <property type="entry name" value="Abhydrolase_1"/>
    <property type="match status" value="1"/>
</dbReference>
<name>A0AA35R1C2_GEOBA</name>
<dbReference type="Proteomes" id="UP001174909">
    <property type="component" value="Unassembled WGS sequence"/>
</dbReference>
<dbReference type="Gene3D" id="3.40.50.1820">
    <property type="entry name" value="alpha/beta hydrolase"/>
    <property type="match status" value="1"/>
</dbReference>
<evidence type="ECO:0000313" key="2">
    <source>
        <dbReference type="EMBL" id="CAI7998549.1"/>
    </source>
</evidence>
<dbReference type="EMBL" id="CASHTH010000351">
    <property type="protein sequence ID" value="CAI7998549.1"/>
    <property type="molecule type" value="Genomic_DNA"/>
</dbReference>
<dbReference type="PRINTS" id="PR00111">
    <property type="entry name" value="ABHYDROLASE"/>
</dbReference>
<dbReference type="AlphaFoldDB" id="A0AA35R1C2"/>
<keyword evidence="3" id="KW-1185">Reference proteome</keyword>
<evidence type="ECO:0000259" key="1">
    <source>
        <dbReference type="Pfam" id="PF00561"/>
    </source>
</evidence>
<dbReference type="SUPFAM" id="SSF53474">
    <property type="entry name" value="alpha/beta-Hydrolases"/>
    <property type="match status" value="1"/>
</dbReference>